<dbReference type="AlphaFoldDB" id="A0A165QAY2"/>
<keyword evidence="3" id="KW-1185">Reference proteome</keyword>
<evidence type="ECO:0000313" key="3">
    <source>
        <dbReference type="Proteomes" id="UP000076761"/>
    </source>
</evidence>
<organism evidence="2 3">
    <name type="scientific">Neolentinus lepideus HHB14362 ss-1</name>
    <dbReference type="NCBI Taxonomy" id="1314782"/>
    <lineage>
        <taxon>Eukaryota</taxon>
        <taxon>Fungi</taxon>
        <taxon>Dikarya</taxon>
        <taxon>Basidiomycota</taxon>
        <taxon>Agaricomycotina</taxon>
        <taxon>Agaricomycetes</taxon>
        <taxon>Gloeophyllales</taxon>
        <taxon>Gloeophyllaceae</taxon>
        <taxon>Neolentinus</taxon>
    </lineage>
</organism>
<feature type="compositionally biased region" description="Basic and acidic residues" evidence="1">
    <location>
        <begin position="15"/>
        <end position="29"/>
    </location>
</feature>
<sequence>MSATVPPMPLSDTSQEVHESESQSRRETIARAAQQRESPSVGASIKELITTQRHERVDAIYNYRPVYLTPPPITIYHPVFTKFLEIMEQDIDVTHEELGHAQMFIDQAVRVYKYPSDRINRLSAIKTAVHQQILGITPLGFGDTEFLTDGIIFSAEASDEFKSVICFTEVRNEMGWGGHDPVAQAECAYVATYSSDEARCVRQLCCCPALLIGIAGPHIIIRGAVFAEQLITQNLTDYISLVPLLAAGRSALGDTSYRVARFFRALKECIKILDEYYTGLVQMISPPPGRITGTRFYGQDASSGARTDMSALRIPTFIGPHFTEYYDTANRKVVLTYRKRLDVATSDRAVFLAEADIESKPVEVVTPKLWYCKYEPSVWMWVVVMEYVKGREVEDTLTDPAHIESLWVAVKTSHANDFVFGDLRWVNVFTMDSKVILIDFDWCGKAGEVRYPSDISLNADMHWHPKVQRGVLIEKEHDMHLFRVLTGEDL</sequence>
<dbReference type="EMBL" id="KV425598">
    <property type="protein sequence ID" value="KZT22158.1"/>
    <property type="molecule type" value="Genomic_DNA"/>
</dbReference>
<name>A0A165QAY2_9AGAM</name>
<protein>
    <recommendedName>
        <fullName evidence="4">Fungal-type protein kinase domain-containing protein</fullName>
    </recommendedName>
</protein>
<reference evidence="2 3" key="1">
    <citation type="journal article" date="2016" name="Mol. Biol. Evol.">
        <title>Comparative Genomics of Early-Diverging Mushroom-Forming Fungi Provides Insights into the Origins of Lignocellulose Decay Capabilities.</title>
        <authorList>
            <person name="Nagy L.G."/>
            <person name="Riley R."/>
            <person name="Tritt A."/>
            <person name="Adam C."/>
            <person name="Daum C."/>
            <person name="Floudas D."/>
            <person name="Sun H."/>
            <person name="Yadav J.S."/>
            <person name="Pangilinan J."/>
            <person name="Larsson K.H."/>
            <person name="Matsuura K."/>
            <person name="Barry K."/>
            <person name="Labutti K."/>
            <person name="Kuo R."/>
            <person name="Ohm R.A."/>
            <person name="Bhattacharya S.S."/>
            <person name="Shirouzu T."/>
            <person name="Yoshinaga Y."/>
            <person name="Martin F.M."/>
            <person name="Grigoriev I.V."/>
            <person name="Hibbett D.S."/>
        </authorList>
    </citation>
    <scope>NUCLEOTIDE SEQUENCE [LARGE SCALE GENOMIC DNA]</scope>
    <source>
        <strain evidence="2 3">HHB14362 ss-1</strain>
    </source>
</reference>
<evidence type="ECO:0000256" key="1">
    <source>
        <dbReference type="SAM" id="MobiDB-lite"/>
    </source>
</evidence>
<accession>A0A165QAY2</accession>
<dbReference type="OrthoDB" id="2803068at2759"/>
<evidence type="ECO:0008006" key="4">
    <source>
        <dbReference type="Google" id="ProtNLM"/>
    </source>
</evidence>
<gene>
    <name evidence="2" type="ORF">NEOLEDRAFT_1150158</name>
</gene>
<dbReference type="InParanoid" id="A0A165QAY2"/>
<dbReference type="InterPro" id="IPR011009">
    <property type="entry name" value="Kinase-like_dom_sf"/>
</dbReference>
<proteinExistence type="predicted"/>
<dbReference type="Proteomes" id="UP000076761">
    <property type="component" value="Unassembled WGS sequence"/>
</dbReference>
<dbReference type="SUPFAM" id="SSF56112">
    <property type="entry name" value="Protein kinase-like (PK-like)"/>
    <property type="match status" value="1"/>
</dbReference>
<evidence type="ECO:0000313" key="2">
    <source>
        <dbReference type="EMBL" id="KZT22158.1"/>
    </source>
</evidence>
<feature type="region of interest" description="Disordered" evidence="1">
    <location>
        <begin position="1"/>
        <end position="44"/>
    </location>
</feature>